<dbReference type="EMBL" id="VLKF01000001">
    <property type="protein sequence ID" value="TWH75107.1"/>
    <property type="molecule type" value="Genomic_DNA"/>
</dbReference>
<dbReference type="Gene3D" id="3.40.50.1820">
    <property type="entry name" value="alpha/beta hydrolase"/>
    <property type="match status" value="1"/>
</dbReference>
<feature type="domain" description="AB hydrolase-1" evidence="1">
    <location>
        <begin position="71"/>
        <end position="329"/>
    </location>
</feature>
<dbReference type="Proteomes" id="UP000321490">
    <property type="component" value="Unassembled WGS sequence"/>
</dbReference>
<dbReference type="InterPro" id="IPR050471">
    <property type="entry name" value="AB_hydrolase"/>
</dbReference>
<dbReference type="AlphaFoldDB" id="A0A562IVY1"/>
<keyword evidence="3" id="KW-1185">Reference proteome</keyword>
<dbReference type="PANTHER" id="PTHR43433">
    <property type="entry name" value="HYDROLASE, ALPHA/BETA FOLD FAMILY PROTEIN"/>
    <property type="match status" value="1"/>
</dbReference>
<protein>
    <submittedName>
        <fullName evidence="2">Pimeloyl-ACP methyl ester carboxylesterase</fullName>
    </submittedName>
</protein>
<evidence type="ECO:0000313" key="3">
    <source>
        <dbReference type="Proteomes" id="UP000321490"/>
    </source>
</evidence>
<evidence type="ECO:0000259" key="1">
    <source>
        <dbReference type="Pfam" id="PF12697"/>
    </source>
</evidence>
<sequence length="343" mass="36115">MISFDLDGAGPRLRSGAIALSTAGIAVGLATRRAHARRVARRRNGSPPAVRTDDGVRLHVEVADDVAAPTVVLVHGIGVSGEMYEPQWTALRRRARVVRYDQRGHGSSGWAGGRGATVAELGHDLGQLVDQLGGDGPVVVAGHSMGGMAVLALAAERPELFGTRITGVALLSTRAAPLDGAERASTPVTARARTGLSTAGAWLLWSAAPLVGSLRPVRTRLGQRVLRWQLFAGDPPESAVRASSEMWQETPVGVVSAYVRSLASYDQRPAIGVLRSVPVLVLAGREDRTIPTHSAPRMAEQIGEQARLVLVDGAGHMVNTTHADEVNAALGDLLDRVERNSPG</sequence>
<reference evidence="2 3" key="1">
    <citation type="submission" date="2019-07" db="EMBL/GenBank/DDBJ databases">
        <title>R&amp;d 2014.</title>
        <authorList>
            <person name="Klenk H.-P."/>
        </authorList>
    </citation>
    <scope>NUCLEOTIDE SEQUENCE [LARGE SCALE GENOMIC DNA]</scope>
    <source>
        <strain evidence="2 3">DSM 45764</strain>
    </source>
</reference>
<gene>
    <name evidence="2" type="ORF">JD78_03658</name>
</gene>
<name>A0A562IVY1_9ACTN</name>
<dbReference type="InterPro" id="IPR029058">
    <property type="entry name" value="AB_hydrolase_fold"/>
</dbReference>
<dbReference type="RefSeq" id="WP_279526850.1">
    <property type="nucleotide sequence ID" value="NZ_VLKF01000001.1"/>
</dbReference>
<proteinExistence type="predicted"/>
<evidence type="ECO:0000313" key="2">
    <source>
        <dbReference type="EMBL" id="TWH75107.1"/>
    </source>
</evidence>
<dbReference type="PANTHER" id="PTHR43433:SF5">
    <property type="entry name" value="AB HYDROLASE-1 DOMAIN-CONTAINING PROTEIN"/>
    <property type="match status" value="1"/>
</dbReference>
<dbReference type="GO" id="GO:0003824">
    <property type="term" value="F:catalytic activity"/>
    <property type="evidence" value="ECO:0007669"/>
    <property type="project" value="UniProtKB-ARBA"/>
</dbReference>
<accession>A0A562IVY1</accession>
<dbReference type="Pfam" id="PF12697">
    <property type="entry name" value="Abhydrolase_6"/>
    <property type="match status" value="1"/>
</dbReference>
<organism evidence="2 3">
    <name type="scientific">Modestobacter roseus</name>
    <dbReference type="NCBI Taxonomy" id="1181884"/>
    <lineage>
        <taxon>Bacteria</taxon>
        <taxon>Bacillati</taxon>
        <taxon>Actinomycetota</taxon>
        <taxon>Actinomycetes</taxon>
        <taxon>Geodermatophilales</taxon>
        <taxon>Geodermatophilaceae</taxon>
        <taxon>Modestobacter</taxon>
    </lineage>
</organism>
<comment type="caution">
    <text evidence="2">The sequence shown here is derived from an EMBL/GenBank/DDBJ whole genome shotgun (WGS) entry which is preliminary data.</text>
</comment>
<dbReference type="SUPFAM" id="SSF53474">
    <property type="entry name" value="alpha/beta-Hydrolases"/>
    <property type="match status" value="1"/>
</dbReference>
<dbReference type="InterPro" id="IPR000073">
    <property type="entry name" value="AB_hydrolase_1"/>
</dbReference>